<reference evidence="1 2" key="1">
    <citation type="submission" date="2019-03" db="EMBL/GenBank/DDBJ databases">
        <title>Genomic Encyclopedia of Type Strains, Phase IV (KMG-IV): sequencing the most valuable type-strain genomes for metagenomic binning, comparative biology and taxonomic classification.</title>
        <authorList>
            <person name="Goeker M."/>
        </authorList>
    </citation>
    <scope>NUCLEOTIDE SEQUENCE [LARGE SCALE GENOMIC DNA]</scope>
    <source>
        <strain evidence="1 2">DSM 16326</strain>
    </source>
</reference>
<dbReference type="AlphaFoldDB" id="A0A4R8IQW0"/>
<evidence type="ECO:0000313" key="1">
    <source>
        <dbReference type="EMBL" id="TDY02704.1"/>
    </source>
</evidence>
<sequence>MGQVTIYLDDENERRLKTAARAAGMPVSRWVASLIQEKTRTEWPESIKQLAGSWTDFPDLETLRGKPIPDARREPL</sequence>
<keyword evidence="2" id="KW-1185">Reference proteome</keyword>
<dbReference type="Proteomes" id="UP000294914">
    <property type="component" value="Unassembled WGS sequence"/>
</dbReference>
<dbReference type="GO" id="GO:0006355">
    <property type="term" value="P:regulation of DNA-templated transcription"/>
    <property type="evidence" value="ECO:0007669"/>
    <property type="project" value="InterPro"/>
</dbReference>
<evidence type="ECO:0008006" key="3">
    <source>
        <dbReference type="Google" id="ProtNLM"/>
    </source>
</evidence>
<comment type="caution">
    <text evidence="1">The sequence shown here is derived from an EMBL/GenBank/DDBJ whole genome shotgun (WGS) entry which is preliminary data.</text>
</comment>
<protein>
    <recommendedName>
        <fullName evidence="3">CopG family transcriptional regulator</fullName>
    </recommendedName>
</protein>
<organism evidence="1 2">
    <name type="scientific">Thiohalophilus thiocyanatoxydans</name>
    <dbReference type="NCBI Taxonomy" id="381308"/>
    <lineage>
        <taxon>Bacteria</taxon>
        <taxon>Pseudomonadati</taxon>
        <taxon>Pseudomonadota</taxon>
        <taxon>Gammaproteobacteria</taxon>
        <taxon>Thiohalomonadales</taxon>
        <taxon>Thiohalophilaceae</taxon>
        <taxon>Thiohalophilus</taxon>
    </lineage>
</organism>
<accession>A0A4R8IQW0</accession>
<proteinExistence type="predicted"/>
<gene>
    <name evidence="1" type="ORF">EDC23_1081</name>
</gene>
<dbReference type="InterPro" id="IPR010985">
    <property type="entry name" value="Ribbon_hlx_hlx"/>
</dbReference>
<dbReference type="EMBL" id="SOQX01000002">
    <property type="protein sequence ID" value="TDY02704.1"/>
    <property type="molecule type" value="Genomic_DNA"/>
</dbReference>
<evidence type="ECO:0000313" key="2">
    <source>
        <dbReference type="Proteomes" id="UP000294914"/>
    </source>
</evidence>
<dbReference type="RefSeq" id="WP_134081893.1">
    <property type="nucleotide sequence ID" value="NZ_SOQX01000002.1"/>
</dbReference>
<name>A0A4R8IQW0_9GAMM</name>
<dbReference type="SUPFAM" id="SSF47598">
    <property type="entry name" value="Ribbon-helix-helix"/>
    <property type="match status" value="1"/>
</dbReference>
<dbReference type="OrthoDB" id="5472118at2"/>